<accession>A0AAD8A8G8</accession>
<feature type="non-terminal residue" evidence="1">
    <location>
        <position position="72"/>
    </location>
</feature>
<organism evidence="1 2">
    <name type="scientific">Diploptera punctata</name>
    <name type="common">Pacific beetle cockroach</name>
    <dbReference type="NCBI Taxonomy" id="6984"/>
    <lineage>
        <taxon>Eukaryota</taxon>
        <taxon>Metazoa</taxon>
        <taxon>Ecdysozoa</taxon>
        <taxon>Arthropoda</taxon>
        <taxon>Hexapoda</taxon>
        <taxon>Insecta</taxon>
        <taxon>Pterygota</taxon>
        <taxon>Neoptera</taxon>
        <taxon>Polyneoptera</taxon>
        <taxon>Dictyoptera</taxon>
        <taxon>Blattodea</taxon>
        <taxon>Blaberoidea</taxon>
        <taxon>Blaberidae</taxon>
        <taxon>Diplopterinae</taxon>
        <taxon>Diploptera</taxon>
    </lineage>
</organism>
<keyword evidence="2" id="KW-1185">Reference proteome</keyword>
<protein>
    <submittedName>
        <fullName evidence="1">Uncharacterized protein</fullName>
    </submittedName>
</protein>
<name>A0AAD8A8G8_DIPPU</name>
<reference evidence="1" key="2">
    <citation type="submission" date="2023-05" db="EMBL/GenBank/DDBJ databases">
        <authorList>
            <person name="Fouks B."/>
        </authorList>
    </citation>
    <scope>NUCLEOTIDE SEQUENCE</scope>
    <source>
        <strain evidence="1">Stay&amp;Tobe</strain>
        <tissue evidence="1">Testes</tissue>
    </source>
</reference>
<evidence type="ECO:0000313" key="1">
    <source>
        <dbReference type="EMBL" id="KAJ9594399.1"/>
    </source>
</evidence>
<comment type="caution">
    <text evidence="1">The sequence shown here is derived from an EMBL/GenBank/DDBJ whole genome shotgun (WGS) entry which is preliminary data.</text>
</comment>
<evidence type="ECO:0000313" key="2">
    <source>
        <dbReference type="Proteomes" id="UP001233999"/>
    </source>
</evidence>
<feature type="non-terminal residue" evidence="1">
    <location>
        <position position="1"/>
    </location>
</feature>
<proteinExistence type="predicted"/>
<dbReference type="Proteomes" id="UP001233999">
    <property type="component" value="Unassembled WGS sequence"/>
</dbReference>
<gene>
    <name evidence="1" type="ORF">L9F63_014189</name>
</gene>
<sequence length="72" mass="8665">TLLITKVIMIINYYVADMDIQWEWSLYSRRYDDSSITRPFFHHNWPSNVVPSFTRELQSAHQIANVNNDIYE</sequence>
<dbReference type="EMBL" id="JASPKZ010003048">
    <property type="protein sequence ID" value="KAJ9594399.1"/>
    <property type="molecule type" value="Genomic_DNA"/>
</dbReference>
<reference evidence="1" key="1">
    <citation type="journal article" date="2023" name="IScience">
        <title>Live-bearing cockroach genome reveals convergent evolutionary mechanisms linked to viviparity in insects and beyond.</title>
        <authorList>
            <person name="Fouks B."/>
            <person name="Harrison M.C."/>
            <person name="Mikhailova A.A."/>
            <person name="Marchal E."/>
            <person name="English S."/>
            <person name="Carruthers M."/>
            <person name="Jennings E.C."/>
            <person name="Chiamaka E.L."/>
            <person name="Frigard R.A."/>
            <person name="Pippel M."/>
            <person name="Attardo G.M."/>
            <person name="Benoit J.B."/>
            <person name="Bornberg-Bauer E."/>
            <person name="Tobe S.S."/>
        </authorList>
    </citation>
    <scope>NUCLEOTIDE SEQUENCE</scope>
    <source>
        <strain evidence="1">Stay&amp;Tobe</strain>
    </source>
</reference>
<dbReference type="AlphaFoldDB" id="A0AAD8A8G8"/>